<sequence length="165" mass="17810">MASAPYTGESSARLLSLSRAVSLVLRDAFAALPDDLRRDAPLVLAARDYCAWAVARYIRCHDDPAYRLRPFDAVRLEPAELIRPYAAESGWRGSCYVADDDLPGTRGRALVTEHLLRAHGGLVTCELRALADLGLDDPGFRISAVALPIPATGAAISPTRAEEIP</sequence>
<evidence type="ECO:0000313" key="1">
    <source>
        <dbReference type="EMBL" id="RCG30668.1"/>
    </source>
</evidence>
<gene>
    <name evidence="1" type="ORF">DQ384_15425</name>
</gene>
<dbReference type="Proteomes" id="UP000253094">
    <property type="component" value="Unassembled WGS sequence"/>
</dbReference>
<proteinExistence type="predicted"/>
<organism evidence="1 2">
    <name type="scientific">Sphaerisporangium album</name>
    <dbReference type="NCBI Taxonomy" id="509200"/>
    <lineage>
        <taxon>Bacteria</taxon>
        <taxon>Bacillati</taxon>
        <taxon>Actinomycetota</taxon>
        <taxon>Actinomycetes</taxon>
        <taxon>Streptosporangiales</taxon>
        <taxon>Streptosporangiaceae</taxon>
        <taxon>Sphaerisporangium</taxon>
    </lineage>
</organism>
<comment type="caution">
    <text evidence="1">The sequence shown here is derived from an EMBL/GenBank/DDBJ whole genome shotgun (WGS) entry which is preliminary data.</text>
</comment>
<name>A0A367FJU8_9ACTN</name>
<dbReference type="AlphaFoldDB" id="A0A367FJU8"/>
<dbReference type="EMBL" id="QOIL01000007">
    <property type="protein sequence ID" value="RCG30668.1"/>
    <property type="molecule type" value="Genomic_DNA"/>
</dbReference>
<protein>
    <submittedName>
        <fullName evidence="1">Uncharacterized protein</fullName>
    </submittedName>
</protein>
<reference evidence="1 2" key="1">
    <citation type="submission" date="2018-06" db="EMBL/GenBank/DDBJ databases">
        <title>Sphaerisporangium craniellae sp. nov., isolated from a marine sponge in the South China Sea.</title>
        <authorList>
            <person name="Li L."/>
        </authorList>
    </citation>
    <scope>NUCLEOTIDE SEQUENCE [LARGE SCALE GENOMIC DNA]</scope>
    <source>
        <strain evidence="1 2">CCTCC AA 208026</strain>
    </source>
</reference>
<dbReference type="OrthoDB" id="4235259at2"/>
<accession>A0A367FJU8</accession>
<keyword evidence="2" id="KW-1185">Reference proteome</keyword>
<dbReference type="RefSeq" id="WP_114029464.1">
    <property type="nucleotide sequence ID" value="NZ_QOIL01000007.1"/>
</dbReference>
<evidence type="ECO:0000313" key="2">
    <source>
        <dbReference type="Proteomes" id="UP000253094"/>
    </source>
</evidence>